<evidence type="ECO:0000256" key="6">
    <source>
        <dbReference type="RuleBase" id="RU361185"/>
    </source>
</evidence>
<dbReference type="SMART" id="SM00018">
    <property type="entry name" value="PD"/>
    <property type="match status" value="1"/>
</dbReference>
<comment type="caution">
    <text evidence="10">The sequence shown here is derived from an EMBL/GenBank/DDBJ whole genome shotgun (WGS) entry which is preliminary data.</text>
</comment>
<dbReference type="Proteomes" id="UP000283509">
    <property type="component" value="Unassembled WGS sequence"/>
</dbReference>
<organism evidence="10 11">
    <name type="scientific">Penaeus vannamei</name>
    <name type="common">Whiteleg shrimp</name>
    <name type="synonym">Litopenaeus vannamei</name>
    <dbReference type="NCBI Taxonomy" id="6689"/>
    <lineage>
        <taxon>Eukaryota</taxon>
        <taxon>Metazoa</taxon>
        <taxon>Ecdysozoa</taxon>
        <taxon>Arthropoda</taxon>
        <taxon>Crustacea</taxon>
        <taxon>Multicrustacea</taxon>
        <taxon>Malacostraca</taxon>
        <taxon>Eumalacostraca</taxon>
        <taxon>Eucarida</taxon>
        <taxon>Decapoda</taxon>
        <taxon>Dendrobranchiata</taxon>
        <taxon>Penaeoidea</taxon>
        <taxon>Penaeidae</taxon>
        <taxon>Penaeus</taxon>
    </lineage>
</organism>
<gene>
    <name evidence="10" type="ORF">C7M84_024566</name>
</gene>
<dbReference type="PANTHER" id="PTHR22762:SF131">
    <property type="entry name" value="GLYCOSIDE HYDROLASE FAMILY 31 N-TERMINAL DOMAIN-CONTAINING PROTEIN"/>
    <property type="match status" value="1"/>
</dbReference>
<reference evidence="10 11" key="1">
    <citation type="submission" date="2018-04" db="EMBL/GenBank/DDBJ databases">
        <authorList>
            <person name="Zhang X."/>
            <person name="Yuan J."/>
            <person name="Li F."/>
            <person name="Xiang J."/>
        </authorList>
    </citation>
    <scope>NUCLEOTIDE SEQUENCE [LARGE SCALE GENOMIC DNA]</scope>
    <source>
        <tissue evidence="10">Muscle</tissue>
    </source>
</reference>
<evidence type="ECO:0000256" key="7">
    <source>
        <dbReference type="SAM" id="MobiDB-lite"/>
    </source>
</evidence>
<dbReference type="Pfam" id="PF00088">
    <property type="entry name" value="Trefoil"/>
    <property type="match status" value="1"/>
</dbReference>
<dbReference type="GO" id="GO:0016020">
    <property type="term" value="C:membrane"/>
    <property type="evidence" value="ECO:0007669"/>
    <property type="project" value="UniProtKB-SubCell"/>
</dbReference>
<evidence type="ECO:0000256" key="2">
    <source>
        <dbReference type="ARBA" id="ARBA00007806"/>
    </source>
</evidence>
<evidence type="ECO:0000259" key="9">
    <source>
        <dbReference type="PROSITE" id="PS51448"/>
    </source>
</evidence>
<feature type="region of interest" description="Disordered" evidence="7">
    <location>
        <begin position="478"/>
        <end position="568"/>
    </location>
</feature>
<keyword evidence="8" id="KW-1133">Transmembrane helix</keyword>
<feature type="compositionally biased region" description="Basic and acidic residues" evidence="7">
    <location>
        <begin position="486"/>
        <end position="502"/>
    </location>
</feature>
<dbReference type="PROSITE" id="PS51448">
    <property type="entry name" value="P_TREFOIL_2"/>
    <property type="match status" value="1"/>
</dbReference>
<feature type="transmembrane region" description="Helical" evidence="8">
    <location>
        <begin position="12"/>
        <end position="30"/>
    </location>
</feature>
<dbReference type="InterPro" id="IPR017853">
    <property type="entry name" value="GH"/>
</dbReference>
<reference evidence="10 11" key="2">
    <citation type="submission" date="2019-01" db="EMBL/GenBank/DDBJ databases">
        <title>The decoding of complex shrimp genome reveals the adaptation for benthos swimmer, frequently molting mechanism and breeding impact on genome.</title>
        <authorList>
            <person name="Sun Y."/>
            <person name="Gao Y."/>
            <person name="Yu Y."/>
        </authorList>
    </citation>
    <scope>NUCLEOTIDE SEQUENCE [LARGE SCALE GENOMIC DNA]</scope>
    <source>
        <tissue evidence="10">Muscle</tissue>
    </source>
</reference>
<name>A0A423U0P7_PENVA</name>
<feature type="domain" description="P-type" evidence="9">
    <location>
        <begin position="44"/>
        <end position="92"/>
    </location>
</feature>
<evidence type="ECO:0000256" key="8">
    <source>
        <dbReference type="SAM" id="Phobius"/>
    </source>
</evidence>
<dbReference type="GO" id="GO:0030246">
    <property type="term" value="F:carbohydrate binding"/>
    <property type="evidence" value="ECO:0007669"/>
    <property type="project" value="InterPro"/>
</dbReference>
<keyword evidence="8" id="KW-0812">Transmembrane</keyword>
<dbReference type="InterPro" id="IPR044913">
    <property type="entry name" value="P_trefoil_dom_sf"/>
</dbReference>
<keyword evidence="3 8" id="KW-0472">Membrane</keyword>
<comment type="similarity">
    <text evidence="2 6">Belongs to the glycosyl hydrolase 31 family.</text>
</comment>
<dbReference type="SUPFAM" id="SSF51445">
    <property type="entry name" value="(Trans)glycosidases"/>
    <property type="match status" value="1"/>
</dbReference>
<comment type="caution">
    <text evidence="5">Lacks conserved residue(s) required for the propagation of feature annotation.</text>
</comment>
<comment type="subcellular location">
    <subcellularLocation>
        <location evidence="1">Membrane</location>
    </subcellularLocation>
</comment>
<dbReference type="GO" id="GO:0004558">
    <property type="term" value="F:alpha-1,4-glucosidase activity"/>
    <property type="evidence" value="ECO:0007669"/>
    <property type="project" value="TreeGrafter"/>
</dbReference>
<dbReference type="Gene3D" id="4.10.110.10">
    <property type="entry name" value="Spasmolytic Protein, domain 1"/>
    <property type="match status" value="1"/>
</dbReference>
<dbReference type="Gene3D" id="3.20.20.80">
    <property type="entry name" value="Glycosidases"/>
    <property type="match status" value="1"/>
</dbReference>
<evidence type="ECO:0000256" key="4">
    <source>
        <dbReference type="ARBA" id="ARBA00023157"/>
    </source>
</evidence>
<keyword evidence="11" id="KW-1185">Reference proteome</keyword>
<dbReference type="InterPro" id="IPR025887">
    <property type="entry name" value="Glyco_hydro_31_N_dom"/>
</dbReference>
<evidence type="ECO:0000313" key="11">
    <source>
        <dbReference type="Proteomes" id="UP000283509"/>
    </source>
</evidence>
<accession>A0A423U0P7</accession>
<dbReference type="CDD" id="cd14752">
    <property type="entry name" value="GH31_N"/>
    <property type="match status" value="1"/>
</dbReference>
<dbReference type="STRING" id="6689.A0A423U0P7"/>
<dbReference type="PANTHER" id="PTHR22762">
    <property type="entry name" value="ALPHA-GLUCOSIDASE"/>
    <property type="match status" value="1"/>
</dbReference>
<keyword evidence="4" id="KW-1015">Disulfide bond</keyword>
<dbReference type="Pfam" id="PF13802">
    <property type="entry name" value="Gal_mutarotas_2"/>
    <property type="match status" value="1"/>
</dbReference>
<dbReference type="OrthoDB" id="5839090at2759"/>
<dbReference type="GO" id="GO:0005975">
    <property type="term" value="P:carbohydrate metabolic process"/>
    <property type="evidence" value="ECO:0007669"/>
    <property type="project" value="InterPro"/>
</dbReference>
<dbReference type="AlphaFoldDB" id="A0A423U0P7"/>
<evidence type="ECO:0000256" key="3">
    <source>
        <dbReference type="ARBA" id="ARBA00023136"/>
    </source>
</evidence>
<dbReference type="SUPFAM" id="SSF57492">
    <property type="entry name" value="Trefoil"/>
    <property type="match status" value="1"/>
</dbReference>
<dbReference type="EMBL" id="QCYY01000851">
    <property type="protein sequence ID" value="ROT82274.1"/>
    <property type="molecule type" value="Genomic_DNA"/>
</dbReference>
<keyword evidence="6" id="KW-0378">Hydrolase</keyword>
<dbReference type="InterPro" id="IPR011013">
    <property type="entry name" value="Gal_mutarotase_sf_dom"/>
</dbReference>
<sequence length="568" mass="63398">MDHVLFNKKLRLVYMLLLCLLLGIIIPYIISSTAFKSEVTTSYGTCALNVSYRFECVPGRLLIGEDECHRLGCCYDTNKLGDTSAPVCFHSIPPEYRYVIANETASSKRIYRLSEDRKLDLYLENVHEFTPFNTRAWPLRVLIQRHKNDIVRIKLWNEDYVKDTMDDFQEESCGAACELDVEVDATGGKFNITVLRRKTGKPLMETVFGPLVYGEDYMEITTRLPTAHLYGLGQRERETFELLPNFEYRTRWTLFNRDGDAGTTYGSHPFYMNFEDDGKMYGVYLRNSAPVEVGLLPVPAVAFRSVDGIFDFRILAGPTPKDVSKQYASMVGLPEMPPFWALGYHLCRTTLNDTEYESIVARMESDKVPYESDCIDARLNYPDPFAAFSNRTQERVNAMKADGRRFLFVQYPHVDVASEAYEDVSSEKLLLKVVGCGCGFPWGGGGFPGAGGGGFPGAGGGGFPGIGLLATRRGLSGEDLEDEVSEDHVVDRKGSSSRERKSNMVMASSRDSQARRDYSCQGHQHRAAGVGREARSGGGVRGRSPEDEAEDTIGVTGTYSRGQEDVGR</sequence>
<dbReference type="CDD" id="cd00111">
    <property type="entry name" value="Trefoil"/>
    <property type="match status" value="1"/>
</dbReference>
<dbReference type="Pfam" id="PF01055">
    <property type="entry name" value="Glyco_hydro_31_2nd"/>
    <property type="match status" value="1"/>
</dbReference>
<dbReference type="SUPFAM" id="SSF74650">
    <property type="entry name" value="Galactose mutarotase-like"/>
    <property type="match status" value="1"/>
</dbReference>
<evidence type="ECO:0000256" key="1">
    <source>
        <dbReference type="ARBA" id="ARBA00004370"/>
    </source>
</evidence>
<proteinExistence type="inferred from homology"/>
<dbReference type="InterPro" id="IPR000322">
    <property type="entry name" value="Glyco_hydro_31_TIM"/>
</dbReference>
<evidence type="ECO:0000256" key="5">
    <source>
        <dbReference type="PROSITE-ProRule" id="PRU00779"/>
    </source>
</evidence>
<dbReference type="Gene3D" id="2.60.40.1760">
    <property type="entry name" value="glycosyl hydrolase (family 31)"/>
    <property type="match status" value="1"/>
</dbReference>
<dbReference type="InterPro" id="IPR000519">
    <property type="entry name" value="P_trefoil_dom"/>
</dbReference>
<protein>
    <submittedName>
        <fullName evidence="10">Putative maltase-glucoamylase, intestinal-like</fullName>
    </submittedName>
</protein>
<evidence type="ECO:0000313" key="10">
    <source>
        <dbReference type="EMBL" id="ROT82274.1"/>
    </source>
</evidence>
<keyword evidence="6" id="KW-0326">Glycosidase</keyword>